<keyword evidence="3" id="KW-1185">Reference proteome</keyword>
<evidence type="ECO:0000313" key="2">
    <source>
        <dbReference type="EMBL" id="MFD2693373.1"/>
    </source>
</evidence>
<dbReference type="EMBL" id="JBHUMQ010000017">
    <property type="protein sequence ID" value="MFD2693373.1"/>
    <property type="molecule type" value="Genomic_DNA"/>
</dbReference>
<evidence type="ECO:0000256" key="1">
    <source>
        <dbReference type="SAM" id="SignalP"/>
    </source>
</evidence>
<organism evidence="2 3">
    <name type="scientific">Sporolactobacillus shoreicorticis</name>
    <dbReference type="NCBI Taxonomy" id="1923877"/>
    <lineage>
        <taxon>Bacteria</taxon>
        <taxon>Bacillati</taxon>
        <taxon>Bacillota</taxon>
        <taxon>Bacilli</taxon>
        <taxon>Bacillales</taxon>
        <taxon>Sporolactobacillaceae</taxon>
        <taxon>Sporolactobacillus</taxon>
    </lineage>
</organism>
<dbReference type="RefSeq" id="WP_253059982.1">
    <property type="nucleotide sequence ID" value="NZ_JAMXWM010000005.1"/>
</dbReference>
<comment type="caution">
    <text evidence="2">The sequence shown here is derived from an EMBL/GenBank/DDBJ whole genome shotgun (WGS) entry which is preliminary data.</text>
</comment>
<proteinExistence type="predicted"/>
<evidence type="ECO:0000313" key="3">
    <source>
        <dbReference type="Proteomes" id="UP001597399"/>
    </source>
</evidence>
<keyword evidence="1" id="KW-0732">Signal</keyword>
<dbReference type="Proteomes" id="UP001597399">
    <property type="component" value="Unassembled WGS sequence"/>
</dbReference>
<accession>A0ABW5S1P9</accession>
<evidence type="ECO:0008006" key="4">
    <source>
        <dbReference type="Google" id="ProtNLM"/>
    </source>
</evidence>
<sequence length="162" mass="18156">MKLRTSLLLCLCSVLLIGILSSCRSDGGKETSYTDTNKIVQEGDSFTFKSRNDSEEANHKTNTKYSGFSGTDTIWTVEATKNINLTVNYESTVTHGDFKVVLISPDKKITTVLTGNQQGHKKINVNKGTYRIKIVGRKAYGKINFSINKQKHLKISKIRMDF</sequence>
<protein>
    <recommendedName>
        <fullName evidence="4">Lipoprotein</fullName>
    </recommendedName>
</protein>
<gene>
    <name evidence="2" type="ORF">ACFSUE_06965</name>
</gene>
<name>A0ABW5S1P9_9BACL</name>
<feature type="chain" id="PRO_5046126616" description="Lipoprotein" evidence="1">
    <location>
        <begin position="23"/>
        <end position="162"/>
    </location>
</feature>
<dbReference type="PROSITE" id="PS51257">
    <property type="entry name" value="PROKAR_LIPOPROTEIN"/>
    <property type="match status" value="1"/>
</dbReference>
<feature type="signal peptide" evidence="1">
    <location>
        <begin position="1"/>
        <end position="22"/>
    </location>
</feature>
<reference evidence="3" key="1">
    <citation type="journal article" date="2019" name="Int. J. Syst. Evol. Microbiol.">
        <title>The Global Catalogue of Microorganisms (GCM) 10K type strain sequencing project: providing services to taxonomists for standard genome sequencing and annotation.</title>
        <authorList>
            <consortium name="The Broad Institute Genomics Platform"/>
            <consortium name="The Broad Institute Genome Sequencing Center for Infectious Disease"/>
            <person name="Wu L."/>
            <person name="Ma J."/>
        </authorList>
    </citation>
    <scope>NUCLEOTIDE SEQUENCE [LARGE SCALE GENOMIC DNA]</scope>
    <source>
        <strain evidence="3">TISTR 2466</strain>
    </source>
</reference>